<reference evidence="2 3" key="1">
    <citation type="submission" date="2021-06" db="EMBL/GenBank/DDBJ databases">
        <authorList>
            <person name="Jeong J.W."/>
        </authorList>
    </citation>
    <scope>NUCLEOTIDE SEQUENCE [LARGE SCALE GENOMIC DNA]</scope>
    <source>
        <strain evidence="2 3">MMS21-TAE1-1</strain>
    </source>
</reference>
<dbReference type="Proteomes" id="UP000824166">
    <property type="component" value="Unassembled WGS sequence"/>
</dbReference>
<evidence type="ECO:0000313" key="2">
    <source>
        <dbReference type="EMBL" id="MBU8865915.1"/>
    </source>
</evidence>
<gene>
    <name evidence="2" type="ORF">KSW38_06385</name>
</gene>
<evidence type="ECO:0000259" key="1">
    <source>
        <dbReference type="Pfam" id="PF02627"/>
    </source>
</evidence>
<protein>
    <submittedName>
        <fullName evidence="2">Carboxymuconolactone decarboxylase family protein</fullName>
    </submittedName>
</protein>
<keyword evidence="3" id="KW-1185">Reference proteome</keyword>
<dbReference type="Pfam" id="PF02627">
    <property type="entry name" value="CMD"/>
    <property type="match status" value="1"/>
</dbReference>
<proteinExistence type="predicted"/>
<name>A0ABS6I3D5_9MICC</name>
<dbReference type="PANTHER" id="PTHR34846">
    <property type="entry name" value="4-CARBOXYMUCONOLACTONE DECARBOXYLASE FAMILY PROTEIN (AFU_ORTHOLOGUE AFUA_6G11590)"/>
    <property type="match status" value="1"/>
</dbReference>
<dbReference type="RefSeq" id="WP_216923742.1">
    <property type="nucleotide sequence ID" value="NZ_JAHOPC010000002.1"/>
</dbReference>
<dbReference type="EMBL" id="JAHOPC010000002">
    <property type="protein sequence ID" value="MBU8865915.1"/>
    <property type="molecule type" value="Genomic_DNA"/>
</dbReference>
<sequence>MSRVPSLSRDHAASADHQSLWDRLEAERKVPTANIFRTLANAPVLLDAFLSYANALRDGSKLSPKLRELAILSVGHATGSEYEIAHHQSHGRKAGITEEQLGAVASAEDSGLFNEPELAVIALARESTTHVHVSSATWDAAAAHLDDQQMVELTLTIAWYNSGVRIMGLLHIDLEDSYRK</sequence>
<accession>A0ABS6I3D5</accession>
<feature type="domain" description="Carboxymuconolactone decarboxylase-like" evidence="1">
    <location>
        <begin position="44"/>
        <end position="126"/>
    </location>
</feature>
<comment type="caution">
    <text evidence="2">The sequence shown here is derived from an EMBL/GenBank/DDBJ whole genome shotgun (WGS) entry which is preliminary data.</text>
</comment>
<organism evidence="2 3">
    <name type="scientific">Paenarthrobacter aromaticivorans</name>
    <dbReference type="NCBI Taxonomy" id="2849150"/>
    <lineage>
        <taxon>Bacteria</taxon>
        <taxon>Bacillati</taxon>
        <taxon>Actinomycetota</taxon>
        <taxon>Actinomycetes</taxon>
        <taxon>Micrococcales</taxon>
        <taxon>Micrococcaceae</taxon>
        <taxon>Paenarthrobacter</taxon>
    </lineage>
</organism>
<evidence type="ECO:0000313" key="3">
    <source>
        <dbReference type="Proteomes" id="UP000824166"/>
    </source>
</evidence>
<dbReference type="PANTHER" id="PTHR34846:SF11">
    <property type="entry name" value="4-CARBOXYMUCONOLACTONE DECARBOXYLASE FAMILY PROTEIN (AFU_ORTHOLOGUE AFUA_6G11590)"/>
    <property type="match status" value="1"/>
</dbReference>
<dbReference type="InterPro" id="IPR003779">
    <property type="entry name" value="CMD-like"/>
</dbReference>